<sequence length="245" mass="27892">MANEVTLYDIPSRGGVCWSLNPWKARLALNYKSIPYKTEWLEYPDIAPTLKSYSVPPNDPKDSTAQYSSPAVKLPDGTYVMESLKIARALEKLQPEPSLHLDNGYTERMQSAAQKVLQSLAPIGMPRIPVKLLNEASQPYFNETRSKRFGMSLPELAKSQMAGETAWKKAEPAMEEIKTILHEHEEGPYVMGKTVSYADFILVGLWRFVELLDEDGDMFGRGMNFDEAFPKHYEACKQWIKRDDH</sequence>
<dbReference type="InterPro" id="IPR054416">
    <property type="entry name" value="GST_UstS-like_C"/>
</dbReference>
<keyword evidence="4" id="KW-1185">Reference proteome</keyword>
<dbReference type="OMA" id="GTYMMDS"/>
<dbReference type="InterPro" id="IPR004045">
    <property type="entry name" value="Glutathione_S-Trfase_N"/>
</dbReference>
<dbReference type="GeneID" id="19110605"/>
<dbReference type="CDD" id="cd03038">
    <property type="entry name" value="GST_N_etherase_LigE"/>
    <property type="match status" value="1"/>
</dbReference>
<dbReference type="AlphaFoldDB" id="M2ML66"/>
<dbReference type="Gene3D" id="3.40.30.10">
    <property type="entry name" value="Glutaredoxin"/>
    <property type="match status" value="1"/>
</dbReference>
<feature type="domain" description="GST N-terminal" evidence="1">
    <location>
        <begin position="18"/>
        <end position="92"/>
    </location>
</feature>
<organism evidence="3 4">
    <name type="scientific">Baudoinia panamericana (strain UAMH 10762)</name>
    <name type="common">Angels' share fungus</name>
    <name type="synonym">Baudoinia compniacensis (strain UAMH 10762)</name>
    <dbReference type="NCBI Taxonomy" id="717646"/>
    <lineage>
        <taxon>Eukaryota</taxon>
        <taxon>Fungi</taxon>
        <taxon>Dikarya</taxon>
        <taxon>Ascomycota</taxon>
        <taxon>Pezizomycotina</taxon>
        <taxon>Dothideomycetes</taxon>
        <taxon>Dothideomycetidae</taxon>
        <taxon>Mycosphaerellales</taxon>
        <taxon>Teratosphaeriaceae</taxon>
        <taxon>Baudoinia</taxon>
    </lineage>
</organism>
<gene>
    <name evidence="3" type="ORF">BAUCODRAFT_276412</name>
</gene>
<dbReference type="SUPFAM" id="SSF52833">
    <property type="entry name" value="Thioredoxin-like"/>
    <property type="match status" value="1"/>
</dbReference>
<proteinExistence type="predicted"/>
<dbReference type="Proteomes" id="UP000011761">
    <property type="component" value="Unassembled WGS sequence"/>
</dbReference>
<dbReference type="HOGENOM" id="CLU_011226_4_3_1"/>
<dbReference type="OrthoDB" id="4951845at2759"/>
<dbReference type="KEGG" id="bcom:BAUCODRAFT_276412"/>
<dbReference type="eggNOG" id="ENOG502QQN3">
    <property type="taxonomic scope" value="Eukaryota"/>
</dbReference>
<name>M2ML66_BAUPA</name>
<evidence type="ECO:0000313" key="4">
    <source>
        <dbReference type="Proteomes" id="UP000011761"/>
    </source>
</evidence>
<dbReference type="InterPro" id="IPR036282">
    <property type="entry name" value="Glutathione-S-Trfase_C_sf"/>
</dbReference>
<protein>
    <recommendedName>
        <fullName evidence="5">GST N-terminal domain-containing protein</fullName>
    </recommendedName>
</protein>
<accession>M2ML66</accession>
<dbReference type="Gene3D" id="1.20.1050.10">
    <property type="match status" value="1"/>
</dbReference>
<evidence type="ECO:0000259" key="2">
    <source>
        <dbReference type="Pfam" id="PF22041"/>
    </source>
</evidence>
<dbReference type="SUPFAM" id="SSF47616">
    <property type="entry name" value="GST C-terminal domain-like"/>
    <property type="match status" value="1"/>
</dbReference>
<reference evidence="3 4" key="1">
    <citation type="journal article" date="2012" name="PLoS Pathog.">
        <title>Diverse lifestyles and strategies of plant pathogenesis encoded in the genomes of eighteen Dothideomycetes fungi.</title>
        <authorList>
            <person name="Ohm R.A."/>
            <person name="Feau N."/>
            <person name="Henrissat B."/>
            <person name="Schoch C.L."/>
            <person name="Horwitz B.A."/>
            <person name="Barry K.W."/>
            <person name="Condon B.J."/>
            <person name="Copeland A.C."/>
            <person name="Dhillon B."/>
            <person name="Glaser F."/>
            <person name="Hesse C.N."/>
            <person name="Kosti I."/>
            <person name="LaButti K."/>
            <person name="Lindquist E.A."/>
            <person name="Lucas S."/>
            <person name="Salamov A.A."/>
            <person name="Bradshaw R.E."/>
            <person name="Ciuffetti L."/>
            <person name="Hamelin R.C."/>
            <person name="Kema G.H.J."/>
            <person name="Lawrence C."/>
            <person name="Scott J.A."/>
            <person name="Spatafora J.W."/>
            <person name="Turgeon B.G."/>
            <person name="de Wit P.J.G.M."/>
            <person name="Zhong S."/>
            <person name="Goodwin S.B."/>
            <person name="Grigoriev I.V."/>
        </authorList>
    </citation>
    <scope>NUCLEOTIDE SEQUENCE [LARGE SCALE GENOMIC DNA]</scope>
    <source>
        <strain evidence="3 4">UAMH 10762</strain>
    </source>
</reference>
<dbReference type="Pfam" id="PF13409">
    <property type="entry name" value="GST_N_2"/>
    <property type="match status" value="1"/>
</dbReference>
<dbReference type="EMBL" id="KB445562">
    <property type="protein sequence ID" value="EMC92108.1"/>
    <property type="molecule type" value="Genomic_DNA"/>
</dbReference>
<dbReference type="RefSeq" id="XP_007680600.1">
    <property type="nucleotide sequence ID" value="XM_007682410.1"/>
</dbReference>
<evidence type="ECO:0000259" key="1">
    <source>
        <dbReference type="Pfam" id="PF13409"/>
    </source>
</evidence>
<dbReference type="InterPro" id="IPR036249">
    <property type="entry name" value="Thioredoxin-like_sf"/>
</dbReference>
<dbReference type="Pfam" id="PF22041">
    <property type="entry name" value="GST_C_7"/>
    <property type="match status" value="1"/>
</dbReference>
<feature type="domain" description="Glutathione S-transferase UstS-like C-terminal" evidence="2">
    <location>
        <begin position="113"/>
        <end position="214"/>
    </location>
</feature>
<evidence type="ECO:0000313" key="3">
    <source>
        <dbReference type="EMBL" id="EMC92108.1"/>
    </source>
</evidence>
<evidence type="ECO:0008006" key="5">
    <source>
        <dbReference type="Google" id="ProtNLM"/>
    </source>
</evidence>